<keyword evidence="2" id="KW-1185">Reference proteome</keyword>
<reference evidence="1" key="1">
    <citation type="journal article" date="2021" name="New Phytol.">
        <title>Evolutionary innovations through gain and loss of genes in the ectomycorrhizal Boletales.</title>
        <authorList>
            <person name="Wu G."/>
            <person name="Miyauchi S."/>
            <person name="Morin E."/>
            <person name="Kuo A."/>
            <person name="Drula E."/>
            <person name="Varga T."/>
            <person name="Kohler A."/>
            <person name="Feng B."/>
            <person name="Cao Y."/>
            <person name="Lipzen A."/>
            <person name="Daum C."/>
            <person name="Hundley H."/>
            <person name="Pangilinan J."/>
            <person name="Johnson J."/>
            <person name="Barry K."/>
            <person name="LaButti K."/>
            <person name="Ng V."/>
            <person name="Ahrendt S."/>
            <person name="Min B."/>
            <person name="Choi I.G."/>
            <person name="Park H."/>
            <person name="Plett J.M."/>
            <person name="Magnuson J."/>
            <person name="Spatafora J.W."/>
            <person name="Nagy L.G."/>
            <person name="Henrissat B."/>
            <person name="Grigoriev I.V."/>
            <person name="Yang Z.L."/>
            <person name="Xu J."/>
            <person name="Martin F.M."/>
        </authorList>
    </citation>
    <scope>NUCLEOTIDE SEQUENCE</scope>
    <source>
        <strain evidence="1">KUC20120723A-06</strain>
    </source>
</reference>
<evidence type="ECO:0000313" key="1">
    <source>
        <dbReference type="EMBL" id="KAH7919397.1"/>
    </source>
</evidence>
<name>A0ACB8B3U2_9AGAM</name>
<protein>
    <submittedName>
        <fullName evidence="1">Uncharacterized protein</fullName>
    </submittedName>
</protein>
<accession>A0ACB8B3U2</accession>
<organism evidence="1 2">
    <name type="scientific">Leucogyrophana mollusca</name>
    <dbReference type="NCBI Taxonomy" id="85980"/>
    <lineage>
        <taxon>Eukaryota</taxon>
        <taxon>Fungi</taxon>
        <taxon>Dikarya</taxon>
        <taxon>Basidiomycota</taxon>
        <taxon>Agaricomycotina</taxon>
        <taxon>Agaricomycetes</taxon>
        <taxon>Agaricomycetidae</taxon>
        <taxon>Boletales</taxon>
        <taxon>Boletales incertae sedis</taxon>
        <taxon>Leucogyrophana</taxon>
    </lineage>
</organism>
<comment type="caution">
    <text evidence="1">The sequence shown here is derived from an EMBL/GenBank/DDBJ whole genome shotgun (WGS) entry which is preliminary data.</text>
</comment>
<gene>
    <name evidence="1" type="ORF">BV22DRAFT_1040932</name>
</gene>
<dbReference type="Proteomes" id="UP000790709">
    <property type="component" value="Unassembled WGS sequence"/>
</dbReference>
<dbReference type="EMBL" id="MU266664">
    <property type="protein sequence ID" value="KAH7919397.1"/>
    <property type="molecule type" value="Genomic_DNA"/>
</dbReference>
<evidence type="ECO:0000313" key="2">
    <source>
        <dbReference type="Proteomes" id="UP000790709"/>
    </source>
</evidence>
<sequence>MVSADNLNLDVLELIFAHLAGNDLVSISLVSRSFLAGVIPRLYETVFFRARHAKKYTSALRSPFVTLRTHPDLAIHVRRIDIQSAPCVTIGQIHPHFVAECADAVRSCKNLSAFNCVPRILGPLLGLLQDKERLQKLRIYAALSTKQCEQLLEIKSLQSITLDFPSWNVVDNLPKWVESLRRNLTHLTLYMSQDLNETVLESTVVQLPKLLGLHVVGCSKISHVVILKTVLHTPLLEELSFTVIEPCTGTLPRSPLHRLRHLSIDVRSTIPTTTPGTLCAILSVIRPFSPPLKSFSLRLSDRQLTLWDPVLQDLLTSFASSLTHLALMECSIDIEAIRRICVRCTELVRLEVAFPAKDIRTFTTALAQSPMLHTLIDIGDSHATHGPRVALTPDDVRFLLRTVPNLRKIVSDSRIWTGRRNDYGLTVSMQRCKPSSNHHWFHPPE</sequence>
<proteinExistence type="predicted"/>